<dbReference type="AlphaFoldDB" id="A0A8H5ZV58"/>
<sequence>MHRSWNSWCTLRRTIFAVAIGACDVFIYLIWFGMNSDRDNVPPLLTQLIPAGHCTCQSSTSFQCADCLTCLASPSPSEPEHPATWGFQYGRDDQNLGLSQSQCQAAFLGLFQDIHRGGISRDDLNTVPLKDGMARAIISNGDLYVVATRAKGDEHRRKVLGTLGPIHRALSASSNCTSHPTIEFIFSIEDRVDDVTRSASRSGCYRGKHPKKRIMAAESKLEFAEKEQKLVWRGKLSFAPKLRRALLDVARSKPWSDVKELDWSKKANFLSIENHCQYMFIGHVEGRAYSASPKYRQACRSVVVAHKLQYIQHHHYLLVPPSPEQDYMEVERDFFDLLK</sequence>
<dbReference type="InterPro" id="IPR051091">
    <property type="entry name" value="O-Glucosyltr/Glycosyltrsf_90"/>
</dbReference>
<gene>
    <name evidence="3" type="ORF">ETB97_007646</name>
</gene>
<dbReference type="EMBL" id="SPNV01000332">
    <property type="protein sequence ID" value="KAF5856267.1"/>
    <property type="molecule type" value="Genomic_DNA"/>
</dbReference>
<dbReference type="InterPro" id="IPR006598">
    <property type="entry name" value="CAP10"/>
</dbReference>
<feature type="domain" description="Glycosyl transferase CAP10" evidence="2">
    <location>
        <begin position="212"/>
        <end position="331"/>
    </location>
</feature>
<name>A0A8H5ZV58_PETAA</name>
<dbReference type="PANTHER" id="PTHR12203:SF107">
    <property type="entry name" value="GLYCOSYL TRANSFERASE CAP10 DOMAIN-CONTAINING PROTEIN"/>
    <property type="match status" value="1"/>
</dbReference>
<comment type="caution">
    <text evidence="3">The sequence shown here is derived from an EMBL/GenBank/DDBJ whole genome shotgun (WGS) entry which is preliminary data.</text>
</comment>
<keyword evidence="1" id="KW-0472">Membrane</keyword>
<dbReference type="Proteomes" id="UP000541154">
    <property type="component" value="Unassembled WGS sequence"/>
</dbReference>
<keyword evidence="1" id="KW-1133">Transmembrane helix</keyword>
<evidence type="ECO:0000313" key="3">
    <source>
        <dbReference type="EMBL" id="KAF5856267.1"/>
    </source>
</evidence>
<dbReference type="Pfam" id="PF05686">
    <property type="entry name" value="Glyco_transf_90"/>
    <property type="match status" value="1"/>
</dbReference>
<keyword evidence="4" id="KW-1185">Reference proteome</keyword>
<keyword evidence="1" id="KW-0812">Transmembrane</keyword>
<evidence type="ECO:0000313" key="4">
    <source>
        <dbReference type="Proteomes" id="UP000541154"/>
    </source>
</evidence>
<accession>A0A8H5ZV58</accession>
<feature type="transmembrane region" description="Helical" evidence="1">
    <location>
        <begin position="15"/>
        <end position="34"/>
    </location>
</feature>
<dbReference type="PANTHER" id="PTHR12203">
    <property type="entry name" value="KDEL LYS-ASP-GLU-LEU CONTAINING - RELATED"/>
    <property type="match status" value="1"/>
</dbReference>
<organism evidence="3 4">
    <name type="scientific">Petromyces alliaceus</name>
    <name type="common">Aspergillus alliaceus</name>
    <dbReference type="NCBI Taxonomy" id="209559"/>
    <lineage>
        <taxon>Eukaryota</taxon>
        <taxon>Fungi</taxon>
        <taxon>Dikarya</taxon>
        <taxon>Ascomycota</taxon>
        <taxon>Pezizomycotina</taxon>
        <taxon>Eurotiomycetes</taxon>
        <taxon>Eurotiomycetidae</taxon>
        <taxon>Eurotiales</taxon>
        <taxon>Aspergillaceae</taxon>
        <taxon>Aspergillus</taxon>
        <taxon>Aspergillus subgen. Circumdati</taxon>
    </lineage>
</organism>
<evidence type="ECO:0000256" key="1">
    <source>
        <dbReference type="SAM" id="Phobius"/>
    </source>
</evidence>
<evidence type="ECO:0000259" key="2">
    <source>
        <dbReference type="Pfam" id="PF05686"/>
    </source>
</evidence>
<protein>
    <recommendedName>
        <fullName evidence="2">Glycosyl transferase CAP10 domain-containing protein</fullName>
    </recommendedName>
</protein>
<reference evidence="3 4" key="1">
    <citation type="submission" date="2019-04" db="EMBL/GenBank/DDBJ databases">
        <title>Aspergillus burnettii sp. nov., novel species from soil in southeast Queensland.</title>
        <authorList>
            <person name="Gilchrist C.L.M."/>
            <person name="Pitt J.I."/>
            <person name="Lange L."/>
            <person name="Lacey H.J."/>
            <person name="Vuong D."/>
            <person name="Midgley D.J."/>
            <person name="Greenfield P."/>
            <person name="Bradbury M."/>
            <person name="Lacey E."/>
            <person name="Busk P.K."/>
            <person name="Pilgaard B."/>
            <person name="Chooi Y.H."/>
            <person name="Piggott A.M."/>
        </authorList>
    </citation>
    <scope>NUCLEOTIDE SEQUENCE [LARGE SCALE GENOMIC DNA]</scope>
    <source>
        <strain evidence="3 4">FRR 5400</strain>
    </source>
</reference>
<proteinExistence type="predicted"/>